<name>A0A0N5CJL9_THECL</name>
<dbReference type="Proteomes" id="UP000276776">
    <property type="component" value="Unassembled WGS sequence"/>
</dbReference>
<proteinExistence type="predicted"/>
<dbReference type="EMBL" id="UYYF01000014">
    <property type="protein sequence ID" value="VDM95114.1"/>
    <property type="molecule type" value="Genomic_DNA"/>
</dbReference>
<protein>
    <submittedName>
        <fullName evidence="3">DUF2428 domain-containing protein</fullName>
    </submittedName>
</protein>
<sequence>MSVPISGAKDDRLDDIVHEDRIKFHAAIYKLPVRQIAEWIMQKTETLDSYIYEIVVKRLSKTANEFDSQNKDILRKCIQKCFRDVFIQYSGNTDLKILKTLLKVQRELDVSAYQQFLWLCSLPKAVKKKWTLISTTIPALQCDEIYVNTFVNRLIEYTCNDIENILMASLWEASACQSNGCPTSDCVLAWSISDKSDSETFAHFIADCLTSSNRIRRQNCSRFWLTKLNSGIDSKFIMKKAAAVILQMISDEKQYAKQTNCSYEITKCELRQLSYVDHFYDSNPEKLDDDIIWLRFDRLLYAWISIQKFFICSLDKNESDLLQKCLTSYHSILRLEAFNLTNKLMKKKMLSLPHQFGSSFKFFVLQNLNTNDNNLRGIICNHIRTLSDKARKRLEKALVQELDDIWYNKRESREISFIFDLLKQCGFDGWFDQSQEMYTLIDHDNAEIRWGTYATIIYSNSTYELVSDKKSKFITCLSSLQRSSQIFLVEKFIEMLSNSTTIGLSEFVVLLLQFKQPREIFDLLEISKTSDLNVMKIILISLLQNSTCELSFDLSSFVNICIESNTDFLLLSGSEHIRQCTSLPELYKRLYPSIEYCPTLMISKEQRNAVDQYSQMLKAISTGISKGLQNNVYLKLSCTQVNCELLACISERIGLQNIIMNAYDSVWNVLMRSRHKGVIDDCAIYFSRITNCCIKNNMFNLVHQYFSKTRELFLDKNCVTRNLAFCSIFKIFHEIIPTSVTDFLFGDAAVHMTWVAVRQMKVLKTLLCMTCFDVTSFARTIFKSTLESYRHGEYVVRSTASHCFAAFVHKLVDDVENGMPLYMFLSLYKSLWEEYIQQFEQTTVHDPALIFLLSLLHTLHFVSVSFYSENQLKNLKKIVRKLVSLLVANSDFRINRLIVSSLLNLVPYSHKLLARIKFRIFMRKMWSNAQFCQELSPKTALLPVFMQKISNFLLERQFYCSDQTEALLVEIEKYAYSSKELKRLHAAHALVLINSTFTYFRFIACCRKLLLDEVECITRVMSRLAIPFSSTSVSDDLLSYSWNPSIKLKVITY</sequence>
<reference evidence="1 2" key="2">
    <citation type="submission" date="2018-11" db="EMBL/GenBank/DDBJ databases">
        <authorList>
            <consortium name="Pathogen Informatics"/>
        </authorList>
    </citation>
    <scope>NUCLEOTIDE SEQUENCE [LARGE SCALE GENOMIC DNA]</scope>
</reference>
<dbReference type="STRING" id="103827.A0A0N5CJL9"/>
<evidence type="ECO:0000313" key="3">
    <source>
        <dbReference type="WBParaSite" id="TCLT_0000023001-mRNA-1"/>
    </source>
</evidence>
<reference evidence="3" key="1">
    <citation type="submission" date="2017-02" db="UniProtKB">
        <authorList>
            <consortium name="WormBaseParasite"/>
        </authorList>
    </citation>
    <scope>IDENTIFICATION</scope>
</reference>
<dbReference type="OMA" id="VWNVLMR"/>
<dbReference type="AlphaFoldDB" id="A0A0N5CJL9"/>
<dbReference type="OrthoDB" id="6614653at2759"/>
<evidence type="ECO:0000313" key="1">
    <source>
        <dbReference type="EMBL" id="VDM95114.1"/>
    </source>
</evidence>
<gene>
    <name evidence="1" type="ORF">TCLT_LOCUS231</name>
</gene>
<keyword evidence="2" id="KW-1185">Reference proteome</keyword>
<organism evidence="3">
    <name type="scientific">Thelazia callipaeda</name>
    <name type="common">Oriental eyeworm</name>
    <name type="synonym">Parasitic nematode</name>
    <dbReference type="NCBI Taxonomy" id="103827"/>
    <lineage>
        <taxon>Eukaryota</taxon>
        <taxon>Metazoa</taxon>
        <taxon>Ecdysozoa</taxon>
        <taxon>Nematoda</taxon>
        <taxon>Chromadorea</taxon>
        <taxon>Rhabditida</taxon>
        <taxon>Spirurina</taxon>
        <taxon>Spiruromorpha</taxon>
        <taxon>Thelazioidea</taxon>
        <taxon>Thelaziidae</taxon>
        <taxon>Thelazia</taxon>
    </lineage>
</organism>
<dbReference type="WBParaSite" id="TCLT_0000023001-mRNA-1">
    <property type="protein sequence ID" value="TCLT_0000023001-mRNA-1"/>
    <property type="gene ID" value="TCLT_0000023001"/>
</dbReference>
<evidence type="ECO:0000313" key="2">
    <source>
        <dbReference type="Proteomes" id="UP000276776"/>
    </source>
</evidence>
<accession>A0A0N5CJL9</accession>